<dbReference type="GO" id="GO:0009055">
    <property type="term" value="F:electron transfer activity"/>
    <property type="evidence" value="ECO:0007669"/>
    <property type="project" value="TreeGrafter"/>
</dbReference>
<feature type="active site" description="Proton acceptor" evidence="3">
    <location>
        <position position="62"/>
    </location>
</feature>
<evidence type="ECO:0000256" key="1">
    <source>
        <dbReference type="ARBA" id="ARBA00022630"/>
    </source>
</evidence>
<keyword evidence="4" id="KW-1133">Transmembrane helix</keyword>
<proteinExistence type="predicted"/>
<dbReference type="EMBL" id="HG714352">
    <property type="protein sequence ID" value="CDJ54230.1"/>
    <property type="molecule type" value="Genomic_DNA"/>
</dbReference>
<keyword evidence="7" id="KW-1185">Reference proteome</keyword>
<evidence type="ECO:0000313" key="6">
    <source>
        <dbReference type="EMBL" id="CDJ54230.1"/>
    </source>
</evidence>
<dbReference type="InterPro" id="IPR003953">
    <property type="entry name" value="FAD-dep_OxRdtase_2_FAD-bd"/>
</dbReference>
<dbReference type="PANTHER" id="PTHR11632:SF51">
    <property type="entry name" value="SUCCINATE DEHYDROGENASE [UBIQUINONE] FLAVOPROTEIN SUBUNIT, MITOCHONDRIAL"/>
    <property type="match status" value="1"/>
</dbReference>
<dbReference type="OrthoDB" id="71672at2759"/>
<dbReference type="InterPro" id="IPR036188">
    <property type="entry name" value="FAD/NAD-bd_sf"/>
</dbReference>
<dbReference type="InterPro" id="IPR030664">
    <property type="entry name" value="SdhA/FrdA/AprA"/>
</dbReference>
<evidence type="ECO:0000256" key="2">
    <source>
        <dbReference type="ARBA" id="ARBA00023002"/>
    </source>
</evidence>
<evidence type="ECO:0000259" key="5">
    <source>
        <dbReference type="Pfam" id="PF00890"/>
    </source>
</evidence>
<dbReference type="FunFam" id="3.90.700.10:FF:000001">
    <property type="entry name" value="Mitochondrial succinate dehydrogenase flavoprotein subunit"/>
    <property type="match status" value="1"/>
</dbReference>
<dbReference type="Gene3D" id="3.90.700.10">
    <property type="entry name" value="Succinate dehydrogenase/fumarate reductase flavoprotein, catalytic domain"/>
    <property type="match status" value="1"/>
</dbReference>
<dbReference type="GO" id="GO:0050660">
    <property type="term" value="F:flavin adenine dinucleotide binding"/>
    <property type="evidence" value="ECO:0007669"/>
    <property type="project" value="TreeGrafter"/>
</dbReference>
<dbReference type="AlphaFoldDB" id="U6M2C1"/>
<reference evidence="6" key="2">
    <citation type="submission" date="2013-10" db="EMBL/GenBank/DDBJ databases">
        <authorList>
            <person name="Aslett M."/>
        </authorList>
    </citation>
    <scope>NUCLEOTIDE SEQUENCE [LARGE SCALE GENOMIC DNA]</scope>
    <source>
        <strain evidence="6">Houghton</strain>
    </source>
</reference>
<organism evidence="6 7">
    <name type="scientific">Eimeria brunetti</name>
    <dbReference type="NCBI Taxonomy" id="51314"/>
    <lineage>
        <taxon>Eukaryota</taxon>
        <taxon>Sar</taxon>
        <taxon>Alveolata</taxon>
        <taxon>Apicomplexa</taxon>
        <taxon>Conoidasida</taxon>
        <taxon>Coccidia</taxon>
        <taxon>Eucoccidiorida</taxon>
        <taxon>Eimeriorina</taxon>
        <taxon>Eimeriidae</taxon>
        <taxon>Eimeria</taxon>
    </lineage>
</organism>
<gene>
    <name evidence="6" type="ORF">EBH_0085130</name>
</gene>
<dbReference type="InterPro" id="IPR027477">
    <property type="entry name" value="Succ_DH/fumarate_Rdtase_cat_sf"/>
</dbReference>
<evidence type="ECO:0000256" key="4">
    <source>
        <dbReference type="SAM" id="Phobius"/>
    </source>
</evidence>
<dbReference type="Pfam" id="PF00890">
    <property type="entry name" value="FAD_binding_2"/>
    <property type="match status" value="1"/>
</dbReference>
<dbReference type="VEuPathDB" id="ToxoDB:EBH_0085130"/>
<dbReference type="SUPFAM" id="SSF56425">
    <property type="entry name" value="Succinate dehydrogenase/fumarate reductase flavoprotein, catalytic domain"/>
    <property type="match status" value="1"/>
</dbReference>
<protein>
    <submittedName>
        <fullName evidence="6">Succinate dehydrogenase (Ubiquinone) flavoprotein subunit, mitochondrial, putative</fullName>
    </submittedName>
</protein>
<evidence type="ECO:0000313" key="7">
    <source>
        <dbReference type="Proteomes" id="UP000030750"/>
    </source>
</evidence>
<keyword evidence="6" id="KW-0830">Ubiquinone</keyword>
<dbReference type="GO" id="GO:0005739">
    <property type="term" value="C:mitochondrion"/>
    <property type="evidence" value="ECO:0007669"/>
    <property type="project" value="GOC"/>
</dbReference>
<dbReference type="PANTHER" id="PTHR11632">
    <property type="entry name" value="SUCCINATE DEHYDROGENASE 2 FLAVOPROTEIN SUBUNIT"/>
    <property type="match status" value="1"/>
</dbReference>
<dbReference type="Proteomes" id="UP000030750">
    <property type="component" value="Unassembled WGS sequence"/>
</dbReference>
<reference evidence="6" key="1">
    <citation type="submission" date="2013-10" db="EMBL/GenBank/DDBJ databases">
        <title>Genomic analysis of the causative agents of coccidiosis in chickens.</title>
        <authorList>
            <person name="Reid A.J."/>
            <person name="Blake D."/>
            <person name="Billington K."/>
            <person name="Browne H."/>
            <person name="Dunn M."/>
            <person name="Hung S."/>
            <person name="Kawahara F."/>
            <person name="Miranda-Saavedra D."/>
            <person name="Mourier T."/>
            <person name="Nagra H."/>
            <person name="Otto T.D."/>
            <person name="Rawlings N."/>
            <person name="Sanchez A."/>
            <person name="Sanders M."/>
            <person name="Subramaniam C."/>
            <person name="Tay Y."/>
            <person name="Dear P."/>
            <person name="Doerig C."/>
            <person name="Gruber A."/>
            <person name="Parkinson J."/>
            <person name="Shirley M."/>
            <person name="Wan K.L."/>
            <person name="Berriman M."/>
            <person name="Tomley F."/>
            <person name="Pain A."/>
        </authorList>
    </citation>
    <scope>NUCLEOTIDE SEQUENCE [LARGE SCALE GENOMIC DNA]</scope>
    <source>
        <strain evidence="6">Houghton</strain>
    </source>
</reference>
<feature type="transmembrane region" description="Helical" evidence="4">
    <location>
        <begin position="129"/>
        <end position="147"/>
    </location>
</feature>
<keyword evidence="4" id="KW-0472">Membrane</keyword>
<name>U6M2C1_9EIME</name>
<feature type="domain" description="FAD-dependent oxidoreductase 2 FAD-binding" evidence="5">
    <location>
        <begin position="1"/>
        <end position="114"/>
    </location>
</feature>
<dbReference type="Gene3D" id="3.50.50.60">
    <property type="entry name" value="FAD/NAD(P)-binding domain"/>
    <property type="match status" value="1"/>
</dbReference>
<keyword evidence="2" id="KW-0560">Oxidoreductase</keyword>
<keyword evidence="4" id="KW-0812">Transmembrane</keyword>
<accession>U6M2C1</accession>
<evidence type="ECO:0000256" key="3">
    <source>
        <dbReference type="PIRSR" id="PIRSR630664-50"/>
    </source>
</evidence>
<keyword evidence="1" id="KW-0285">Flavoprotein</keyword>
<dbReference type="GO" id="GO:0006121">
    <property type="term" value="P:mitochondrial electron transport, succinate to ubiquinone"/>
    <property type="evidence" value="ECO:0007669"/>
    <property type="project" value="TreeGrafter"/>
</dbReference>
<dbReference type="GO" id="GO:0008177">
    <property type="term" value="F:succinate dehydrogenase (quinone) activity"/>
    <property type="evidence" value="ECO:0007669"/>
    <property type="project" value="TreeGrafter"/>
</dbReference>
<sequence length="150" mass="16341">MAARGGVALQDLEFVQFHPTGIFPAGCLITEGCRGEGGILRNSEGEPFMTRYAPTAKDLASRDVVSRSMTIEIREGRGCGPLRDHCHLDLTHLPPETLHTRLPGIMETAKIFAAVLLSLFLPKCLLSPSAYLLLFCLLLSLLLSPFVSSF</sequence>